<accession>A0A1L7RRC7</accession>
<evidence type="ECO:0000313" key="2">
    <source>
        <dbReference type="EMBL" id="CED92272.1"/>
    </source>
</evidence>
<protein>
    <recommendedName>
        <fullName evidence="3">AbiEi antitoxin C-terminal domain-containing protein</fullName>
    </recommendedName>
</protein>
<dbReference type="AlphaFoldDB" id="A0A1L7RRC7"/>
<organism evidence="2">
    <name type="scientific">Actinomyces succiniciruminis</name>
    <dbReference type="NCBI Taxonomy" id="1522002"/>
    <lineage>
        <taxon>Bacteria</taxon>
        <taxon>Bacillati</taxon>
        <taxon>Actinomycetota</taxon>
        <taxon>Actinomycetes</taxon>
        <taxon>Actinomycetales</taxon>
        <taxon>Actinomycetaceae</taxon>
        <taxon>Actinomyces</taxon>
    </lineage>
</organism>
<dbReference type="EMBL" id="LK995539">
    <property type="protein sequence ID" value="CED92272.1"/>
    <property type="molecule type" value="Genomic_DNA"/>
</dbReference>
<dbReference type="RefSeq" id="WP_210581631.1">
    <property type="nucleotide sequence ID" value="NZ_LK995539.1"/>
</dbReference>
<reference evidence="2" key="1">
    <citation type="submission" date="2014-07" db="EMBL/GenBank/DDBJ databases">
        <authorList>
            <person name="Zhang J.E."/>
            <person name="Yang H."/>
            <person name="Guo J."/>
            <person name="Deng Z."/>
            <person name="Luo H."/>
            <person name="Luo M."/>
            <person name="Zhao B."/>
        </authorList>
    </citation>
    <scope>NUCLEOTIDE SEQUENCE</scope>
    <source>
        <strain evidence="2">AM4</strain>
    </source>
</reference>
<gene>
    <name evidence="2" type="ORF">AAM4_2440</name>
</gene>
<sequence length="213" mass="21979">MPTAPSTPPAPSSSPEPRVDFAPGARTGAVPARAVLAHLMHGPVEPILDALPLQELTLLRCHGLDERVLVDVLGQAVPVDLLGNPAARAAALAPRLPANRVVAGRTALWVHTGGPVPAGPELVRAAPPADVVALEGVVCLGLTRAVVDLARTAPPAVAVDAVLRARRAGLTRRDLEPALLARRGGGMRGLRRARRLIDELYAPIGPDGVQASA</sequence>
<proteinExistence type="predicted"/>
<evidence type="ECO:0008006" key="3">
    <source>
        <dbReference type="Google" id="ProtNLM"/>
    </source>
</evidence>
<feature type="region of interest" description="Disordered" evidence="1">
    <location>
        <begin position="1"/>
        <end position="24"/>
    </location>
</feature>
<name>A0A1L7RRC7_9ACTO</name>
<evidence type="ECO:0000256" key="1">
    <source>
        <dbReference type="SAM" id="MobiDB-lite"/>
    </source>
</evidence>
<feature type="compositionally biased region" description="Pro residues" evidence="1">
    <location>
        <begin position="1"/>
        <end position="14"/>
    </location>
</feature>